<dbReference type="SUPFAM" id="SSF53756">
    <property type="entry name" value="UDP-Glycosyltransferase/glycogen phosphorylase"/>
    <property type="match status" value="1"/>
</dbReference>
<proteinExistence type="predicted"/>
<accession>A0A1Y2DDR4</accession>
<dbReference type="STRING" id="1141098.A0A1Y2DDR4"/>
<comment type="caution">
    <text evidence="1">The sequence shown here is derived from an EMBL/GenBank/DDBJ whole genome shotgun (WGS) entry which is preliminary data.</text>
</comment>
<dbReference type="InParanoid" id="A0A1Y2DDR4"/>
<dbReference type="OrthoDB" id="5835829at2759"/>
<evidence type="ECO:0000313" key="2">
    <source>
        <dbReference type="Proteomes" id="UP000193689"/>
    </source>
</evidence>
<dbReference type="AlphaFoldDB" id="A0A1Y2DDR4"/>
<dbReference type="Proteomes" id="UP000193689">
    <property type="component" value="Unassembled WGS sequence"/>
</dbReference>
<organism evidence="1 2">
    <name type="scientific">Pseudomassariella vexata</name>
    <dbReference type="NCBI Taxonomy" id="1141098"/>
    <lineage>
        <taxon>Eukaryota</taxon>
        <taxon>Fungi</taxon>
        <taxon>Dikarya</taxon>
        <taxon>Ascomycota</taxon>
        <taxon>Pezizomycotina</taxon>
        <taxon>Sordariomycetes</taxon>
        <taxon>Xylariomycetidae</taxon>
        <taxon>Amphisphaeriales</taxon>
        <taxon>Pseudomassariaceae</taxon>
        <taxon>Pseudomassariella</taxon>
    </lineage>
</organism>
<sequence>MATTNKASPLILFTDIPADGHKGPPRMGEDRLGCQAHRLGSAIPVCRQLAYKDTEAARGAGVGRQAVTWRPSCAAQVWSTPAVTRNQKPHLRGSASEEADGSDDGCTYRTGGYHCGCCSGVPVCKFAAGYQGSSKCDVDYLLYDTILPYADECVSNAGYSAFTHAAVNGVPIVVVGESENEKEISKRTAWPGLGVDLETQTPSMKNLRDGIEEILENERHKKRAIELIEENRSMDSLARIEPPVVQFIE</sequence>
<protein>
    <submittedName>
        <fullName evidence="1">Uncharacterized protein</fullName>
    </submittedName>
</protein>
<name>A0A1Y2DDR4_9PEZI</name>
<gene>
    <name evidence="1" type="ORF">BCR38DRAFT_413825</name>
</gene>
<dbReference type="RefSeq" id="XP_040710672.1">
    <property type="nucleotide sequence ID" value="XM_040858873.1"/>
</dbReference>
<evidence type="ECO:0000313" key="1">
    <source>
        <dbReference type="EMBL" id="ORY57422.1"/>
    </source>
</evidence>
<dbReference type="EMBL" id="MCFJ01000019">
    <property type="protein sequence ID" value="ORY57422.1"/>
    <property type="molecule type" value="Genomic_DNA"/>
</dbReference>
<keyword evidence="2" id="KW-1185">Reference proteome</keyword>
<dbReference type="GeneID" id="63775085"/>
<reference evidence="1 2" key="1">
    <citation type="submission" date="2016-07" db="EMBL/GenBank/DDBJ databases">
        <title>Pervasive Adenine N6-methylation of Active Genes in Fungi.</title>
        <authorList>
            <consortium name="DOE Joint Genome Institute"/>
            <person name="Mondo S.J."/>
            <person name="Dannebaum R.O."/>
            <person name="Kuo R.C."/>
            <person name="Labutti K."/>
            <person name="Haridas S."/>
            <person name="Kuo A."/>
            <person name="Salamov A."/>
            <person name="Ahrendt S.R."/>
            <person name="Lipzen A."/>
            <person name="Sullivan W."/>
            <person name="Andreopoulos W.B."/>
            <person name="Clum A."/>
            <person name="Lindquist E."/>
            <person name="Daum C."/>
            <person name="Ramamoorthy G.K."/>
            <person name="Gryganskyi A."/>
            <person name="Culley D."/>
            <person name="Magnuson J.K."/>
            <person name="James T.Y."/>
            <person name="O'Malley M.A."/>
            <person name="Stajich J.E."/>
            <person name="Spatafora J.W."/>
            <person name="Visel A."/>
            <person name="Grigoriev I.V."/>
        </authorList>
    </citation>
    <scope>NUCLEOTIDE SEQUENCE [LARGE SCALE GENOMIC DNA]</scope>
    <source>
        <strain evidence="1 2">CBS 129021</strain>
    </source>
</reference>
<dbReference type="Gene3D" id="3.40.50.2000">
    <property type="entry name" value="Glycogen Phosphorylase B"/>
    <property type="match status" value="1"/>
</dbReference>